<protein>
    <submittedName>
        <fullName evidence="2">Uncharacterized protein</fullName>
    </submittedName>
</protein>
<feature type="region of interest" description="Disordered" evidence="1">
    <location>
        <begin position="16"/>
        <end position="36"/>
    </location>
</feature>
<accession>A0A9W7KST3</accession>
<dbReference type="EMBL" id="BRXX01000410">
    <property type="protein sequence ID" value="GMI10101.1"/>
    <property type="molecule type" value="Genomic_DNA"/>
</dbReference>
<name>A0A9W7KST3_9STRA</name>
<dbReference type="Proteomes" id="UP001165160">
    <property type="component" value="Unassembled WGS sequence"/>
</dbReference>
<dbReference type="AlphaFoldDB" id="A0A9W7KST3"/>
<keyword evidence="3" id="KW-1185">Reference proteome</keyword>
<sequence>MLVRNIRNIASRRMSTMTVSQEMPDLPLTSPTPSTYGPTLTTTLPSGLKILTSPNASSLTVTYTTPFTPSPSSLPSRYMSFKSSSLGSTLKTSRTFEDLGASTFTSHTRTSISKSFTSPEVMMGLMSDRGVDLGSIVLCAGRVMFAGNDN</sequence>
<comment type="caution">
    <text evidence="2">The sequence shown here is derived from an EMBL/GenBank/DDBJ whole genome shotgun (WGS) entry which is preliminary data.</text>
</comment>
<reference evidence="3" key="1">
    <citation type="journal article" date="2023" name="Commun. Biol.">
        <title>Genome analysis of Parmales, the sister group of diatoms, reveals the evolutionary specialization of diatoms from phago-mixotrophs to photoautotrophs.</title>
        <authorList>
            <person name="Ban H."/>
            <person name="Sato S."/>
            <person name="Yoshikawa S."/>
            <person name="Yamada K."/>
            <person name="Nakamura Y."/>
            <person name="Ichinomiya M."/>
            <person name="Sato N."/>
            <person name="Blanc-Mathieu R."/>
            <person name="Endo H."/>
            <person name="Kuwata A."/>
            <person name="Ogata H."/>
        </authorList>
    </citation>
    <scope>NUCLEOTIDE SEQUENCE [LARGE SCALE GENOMIC DNA]</scope>
    <source>
        <strain evidence="3">NIES 3699</strain>
    </source>
</reference>
<gene>
    <name evidence="2" type="ORF">TrVE_jg1384</name>
</gene>
<proteinExistence type="predicted"/>
<organism evidence="2 3">
    <name type="scientific">Triparma verrucosa</name>
    <dbReference type="NCBI Taxonomy" id="1606542"/>
    <lineage>
        <taxon>Eukaryota</taxon>
        <taxon>Sar</taxon>
        <taxon>Stramenopiles</taxon>
        <taxon>Ochrophyta</taxon>
        <taxon>Bolidophyceae</taxon>
        <taxon>Parmales</taxon>
        <taxon>Triparmaceae</taxon>
        <taxon>Triparma</taxon>
    </lineage>
</organism>
<feature type="compositionally biased region" description="Low complexity" evidence="1">
    <location>
        <begin position="26"/>
        <end position="36"/>
    </location>
</feature>
<evidence type="ECO:0000313" key="3">
    <source>
        <dbReference type="Proteomes" id="UP001165160"/>
    </source>
</evidence>
<evidence type="ECO:0000256" key="1">
    <source>
        <dbReference type="SAM" id="MobiDB-lite"/>
    </source>
</evidence>
<evidence type="ECO:0000313" key="2">
    <source>
        <dbReference type="EMBL" id="GMI10101.1"/>
    </source>
</evidence>